<comment type="caution">
    <text evidence="13">The sequence shown here is derived from an EMBL/GenBank/DDBJ whole genome shotgun (WGS) entry which is preliminary data.</text>
</comment>
<feature type="transmembrane region" description="Helical" evidence="9">
    <location>
        <begin position="334"/>
        <end position="358"/>
    </location>
</feature>
<dbReference type="Pfam" id="PF04234">
    <property type="entry name" value="CopC"/>
    <property type="match status" value="1"/>
</dbReference>
<gene>
    <name evidence="13" type="ORF">Ari01nite_47550</name>
</gene>
<evidence type="ECO:0000313" key="14">
    <source>
        <dbReference type="Proteomes" id="UP000636960"/>
    </source>
</evidence>
<name>A0A919JYL3_9ACTN</name>
<dbReference type="GO" id="GO:0046688">
    <property type="term" value="P:response to copper ion"/>
    <property type="evidence" value="ECO:0007669"/>
    <property type="project" value="InterPro"/>
</dbReference>
<dbReference type="PANTHER" id="PTHR34820:SF4">
    <property type="entry name" value="INNER MEMBRANE PROTEIN YEBZ"/>
    <property type="match status" value="1"/>
</dbReference>
<reference evidence="13" key="1">
    <citation type="submission" date="2021-01" db="EMBL/GenBank/DDBJ databases">
        <title>Whole genome shotgun sequence of Actinoplanes rishiriensis NBRC 108556.</title>
        <authorList>
            <person name="Komaki H."/>
            <person name="Tamura T."/>
        </authorList>
    </citation>
    <scope>NUCLEOTIDE SEQUENCE</scope>
    <source>
        <strain evidence="13">NBRC 108556</strain>
    </source>
</reference>
<keyword evidence="5 10" id="KW-0732">Signal</keyword>
<evidence type="ECO:0000256" key="4">
    <source>
        <dbReference type="ARBA" id="ARBA00022723"/>
    </source>
</evidence>
<feature type="domain" description="Copper resistance protein D" evidence="12">
    <location>
        <begin position="325"/>
        <end position="421"/>
    </location>
</feature>
<keyword evidence="14" id="KW-1185">Reference proteome</keyword>
<keyword evidence="2" id="KW-1003">Cell membrane</keyword>
<evidence type="ECO:0000259" key="11">
    <source>
        <dbReference type="Pfam" id="PF04234"/>
    </source>
</evidence>
<feature type="domain" description="CopC" evidence="11">
    <location>
        <begin position="29"/>
        <end position="122"/>
    </location>
</feature>
<dbReference type="GO" id="GO:0006825">
    <property type="term" value="P:copper ion transport"/>
    <property type="evidence" value="ECO:0007669"/>
    <property type="project" value="InterPro"/>
</dbReference>
<evidence type="ECO:0000256" key="2">
    <source>
        <dbReference type="ARBA" id="ARBA00022475"/>
    </source>
</evidence>
<feature type="transmembrane region" description="Helical" evidence="9">
    <location>
        <begin position="151"/>
        <end position="171"/>
    </location>
</feature>
<feature type="transmembrane region" description="Helical" evidence="9">
    <location>
        <begin position="404"/>
        <end position="424"/>
    </location>
</feature>
<evidence type="ECO:0000256" key="6">
    <source>
        <dbReference type="ARBA" id="ARBA00022989"/>
    </source>
</evidence>
<keyword evidence="8 9" id="KW-0472">Membrane</keyword>
<feature type="chain" id="PRO_5038077899" description="Copper resistance protein CopC" evidence="10">
    <location>
        <begin position="31"/>
        <end position="553"/>
    </location>
</feature>
<protein>
    <recommendedName>
        <fullName evidence="15">Copper resistance protein CopC</fullName>
    </recommendedName>
</protein>
<organism evidence="13 14">
    <name type="scientific">Paractinoplanes rishiriensis</name>
    <dbReference type="NCBI Taxonomy" id="1050105"/>
    <lineage>
        <taxon>Bacteria</taxon>
        <taxon>Bacillati</taxon>
        <taxon>Actinomycetota</taxon>
        <taxon>Actinomycetes</taxon>
        <taxon>Micromonosporales</taxon>
        <taxon>Micromonosporaceae</taxon>
        <taxon>Paractinoplanes</taxon>
    </lineage>
</organism>
<dbReference type="PANTHER" id="PTHR34820">
    <property type="entry name" value="INNER MEMBRANE PROTEIN YEBZ"/>
    <property type="match status" value="1"/>
</dbReference>
<dbReference type="GO" id="GO:0005886">
    <property type="term" value="C:plasma membrane"/>
    <property type="evidence" value="ECO:0007669"/>
    <property type="project" value="UniProtKB-SubCell"/>
</dbReference>
<dbReference type="InterPro" id="IPR007348">
    <property type="entry name" value="CopC_dom"/>
</dbReference>
<keyword evidence="3 9" id="KW-0812">Transmembrane</keyword>
<evidence type="ECO:0000313" key="13">
    <source>
        <dbReference type="EMBL" id="GIE97290.1"/>
    </source>
</evidence>
<comment type="subcellular location">
    <subcellularLocation>
        <location evidence="1">Cell membrane</location>
        <topology evidence="1">Multi-pass membrane protein</topology>
    </subcellularLocation>
</comment>
<evidence type="ECO:0000256" key="5">
    <source>
        <dbReference type="ARBA" id="ARBA00022729"/>
    </source>
</evidence>
<dbReference type="GO" id="GO:0005507">
    <property type="term" value="F:copper ion binding"/>
    <property type="evidence" value="ECO:0007669"/>
    <property type="project" value="InterPro"/>
</dbReference>
<dbReference type="Gene3D" id="2.60.40.1220">
    <property type="match status" value="1"/>
</dbReference>
<evidence type="ECO:0000256" key="9">
    <source>
        <dbReference type="SAM" id="Phobius"/>
    </source>
</evidence>
<feature type="transmembrane region" description="Helical" evidence="9">
    <location>
        <begin position="258"/>
        <end position="280"/>
    </location>
</feature>
<dbReference type="AlphaFoldDB" id="A0A919JYL3"/>
<dbReference type="InterPro" id="IPR014756">
    <property type="entry name" value="Ig_E-set"/>
</dbReference>
<feature type="transmembrane region" description="Helical" evidence="9">
    <location>
        <begin position="364"/>
        <end position="383"/>
    </location>
</feature>
<dbReference type="GO" id="GO:0042597">
    <property type="term" value="C:periplasmic space"/>
    <property type="evidence" value="ECO:0007669"/>
    <property type="project" value="InterPro"/>
</dbReference>
<dbReference type="InterPro" id="IPR014755">
    <property type="entry name" value="Cu-Rt/internalin_Ig-like"/>
</dbReference>
<keyword evidence="6 9" id="KW-1133">Transmembrane helix</keyword>
<proteinExistence type="predicted"/>
<feature type="transmembrane region" description="Helical" evidence="9">
    <location>
        <begin position="292"/>
        <end position="313"/>
    </location>
</feature>
<dbReference type="Proteomes" id="UP000636960">
    <property type="component" value="Unassembled WGS sequence"/>
</dbReference>
<dbReference type="Pfam" id="PF05425">
    <property type="entry name" value="CopD"/>
    <property type="match status" value="1"/>
</dbReference>
<keyword evidence="4" id="KW-0479">Metal-binding</keyword>
<evidence type="ECO:0000256" key="10">
    <source>
        <dbReference type="SAM" id="SignalP"/>
    </source>
</evidence>
<dbReference type="SUPFAM" id="SSF81296">
    <property type="entry name" value="E set domains"/>
    <property type="match status" value="1"/>
</dbReference>
<dbReference type="InterPro" id="IPR008457">
    <property type="entry name" value="Cu-R_CopD_dom"/>
</dbReference>
<feature type="transmembrane region" description="Helical" evidence="9">
    <location>
        <begin position="183"/>
        <end position="203"/>
    </location>
</feature>
<keyword evidence="7" id="KW-0186">Copper</keyword>
<dbReference type="InterPro" id="IPR032694">
    <property type="entry name" value="CopC/D"/>
</dbReference>
<evidence type="ECO:0000256" key="1">
    <source>
        <dbReference type="ARBA" id="ARBA00004651"/>
    </source>
</evidence>
<feature type="signal peptide" evidence="10">
    <location>
        <begin position="1"/>
        <end position="30"/>
    </location>
</feature>
<evidence type="ECO:0000259" key="12">
    <source>
        <dbReference type="Pfam" id="PF05425"/>
    </source>
</evidence>
<sequence>MFVRCLRVLVPLLFVLGLLVLPAAPASAHASLLGSVPAPGSIIGTSPSEIVVTFSEGVTPVSGRVQVLDPEGERISGTARAEGSVLRIPVRKAGQPLGTYLVSYRVISADSHPVGGALTFSVGAPSARPPVPAAADGEHRSVALANPVTRFLGYAGLTLAVGPALFLALLWPRTRSRTGAIRMVYAGLGLIGVATLGSLWTQAPASTGAPLWDVAPAELGEVVASPYGLAHLARLAVLGLLAGLLPPLLRGAAGRPRGLAVIGLAVAGTVTWPLTGHAAAAPLTAAIVASDVVHIAAMSVWLGGLVTLTVFLLRRTHPRVLGVLLPHWSRWAALSVVWLVAGGAVQSVVQVGSIGALWENNYGRLVLAKVAILAAVLAVAAYARSLVNRRQVPEGGAGRIRATVGLEVLATAVILGLSAVLVQVNPARSATVDQGAVREDGVSQTLTGPLFTLQFNIFPVDVGDNNTIHTFLYTPAGAPQPAVEWSVSSKLLDQDIEPITAPLLPLIPRHHAVGAISFPLAGTYEVSFTARISDIDRATVKTTVTVPAGTARR</sequence>
<evidence type="ECO:0000256" key="7">
    <source>
        <dbReference type="ARBA" id="ARBA00023008"/>
    </source>
</evidence>
<accession>A0A919JYL3</accession>
<evidence type="ECO:0000256" key="3">
    <source>
        <dbReference type="ARBA" id="ARBA00022692"/>
    </source>
</evidence>
<dbReference type="EMBL" id="BOMV01000055">
    <property type="protein sequence ID" value="GIE97290.1"/>
    <property type="molecule type" value="Genomic_DNA"/>
</dbReference>
<evidence type="ECO:0000256" key="8">
    <source>
        <dbReference type="ARBA" id="ARBA00023136"/>
    </source>
</evidence>
<evidence type="ECO:0008006" key="15">
    <source>
        <dbReference type="Google" id="ProtNLM"/>
    </source>
</evidence>
<feature type="transmembrane region" description="Helical" evidence="9">
    <location>
        <begin position="223"/>
        <end position="246"/>
    </location>
</feature>